<keyword evidence="3 4" id="KW-0862">Zinc</keyword>
<evidence type="ECO:0000256" key="1">
    <source>
        <dbReference type="ARBA" id="ARBA00022723"/>
    </source>
</evidence>
<organism evidence="7 8">
    <name type="scientific">Araneus ventricosus</name>
    <name type="common">Orbweaver spider</name>
    <name type="synonym">Epeira ventricosa</name>
    <dbReference type="NCBI Taxonomy" id="182803"/>
    <lineage>
        <taxon>Eukaryota</taxon>
        <taxon>Metazoa</taxon>
        <taxon>Ecdysozoa</taxon>
        <taxon>Arthropoda</taxon>
        <taxon>Chelicerata</taxon>
        <taxon>Arachnida</taxon>
        <taxon>Araneae</taxon>
        <taxon>Araneomorphae</taxon>
        <taxon>Entelegynae</taxon>
        <taxon>Araneoidea</taxon>
        <taxon>Araneidae</taxon>
        <taxon>Araneus</taxon>
    </lineage>
</organism>
<dbReference type="InterPro" id="IPR000571">
    <property type="entry name" value="Znf_CCCH"/>
</dbReference>
<dbReference type="EMBL" id="BGPR01009463">
    <property type="protein sequence ID" value="GBN40161.1"/>
    <property type="molecule type" value="Genomic_DNA"/>
</dbReference>
<dbReference type="AlphaFoldDB" id="A0A4Y2NNL1"/>
<dbReference type="Pfam" id="PF18384">
    <property type="entry name" value="zf_CCCH_5"/>
    <property type="match status" value="1"/>
</dbReference>
<reference evidence="7 8" key="1">
    <citation type="journal article" date="2019" name="Sci. Rep.">
        <title>Orb-weaving spider Araneus ventricosus genome elucidates the spidroin gene catalogue.</title>
        <authorList>
            <person name="Kono N."/>
            <person name="Nakamura H."/>
            <person name="Ohtoshi R."/>
            <person name="Moran D.A.P."/>
            <person name="Shinohara A."/>
            <person name="Yoshida Y."/>
            <person name="Fujiwara M."/>
            <person name="Mori M."/>
            <person name="Tomita M."/>
            <person name="Arakawa K."/>
        </authorList>
    </citation>
    <scope>NUCLEOTIDE SEQUENCE [LARGE SCALE GENOMIC DNA]</scope>
</reference>
<keyword evidence="8" id="KW-1185">Reference proteome</keyword>
<dbReference type="PANTHER" id="PTHR14493">
    <property type="entry name" value="UNKEMPT FAMILY MEMBER"/>
    <property type="match status" value="1"/>
</dbReference>
<evidence type="ECO:0000313" key="6">
    <source>
        <dbReference type="EMBL" id="GBN40161.1"/>
    </source>
</evidence>
<dbReference type="PROSITE" id="PS50103">
    <property type="entry name" value="ZF_C3H1"/>
    <property type="match status" value="1"/>
</dbReference>
<dbReference type="Pfam" id="PF25427">
    <property type="entry name" value="zf-CCCH_UNK"/>
    <property type="match status" value="1"/>
</dbReference>
<keyword evidence="1 4" id="KW-0479">Metal-binding</keyword>
<evidence type="ECO:0000313" key="7">
    <source>
        <dbReference type="EMBL" id="GBN40170.1"/>
    </source>
</evidence>
<dbReference type="PANTHER" id="PTHR14493:SF50">
    <property type="entry name" value="RING FINGER PROTEIN UNKEMPT"/>
    <property type="match status" value="1"/>
</dbReference>
<feature type="domain" description="C3H1-type" evidence="5">
    <location>
        <begin position="123"/>
        <end position="152"/>
    </location>
</feature>
<dbReference type="InterPro" id="IPR040594">
    <property type="entry name" value="UNK_Znf_1"/>
</dbReference>
<evidence type="ECO:0000256" key="4">
    <source>
        <dbReference type="PROSITE-ProRule" id="PRU00723"/>
    </source>
</evidence>
<sequence>MTMCLERLDKWTMTSMLVRLNFRISCSYFAANPIEACASIICADRCARDHLNPKCRLVQRGSSTTQAEKPIHYTYLKEFRVEQCLLFLQHKCTQHKPFTCFYWHFMNQRHRRAVRRRDGTFNYSPDVYCSKYDETTGICPDGDYCSYLHRTAGDTERRYHLRYYKTGVCVRDTDSRGYCAKSGSKSEFIICGTLFMIFENCKQWKLMKKGPMVWQVPITYIRKEML</sequence>
<feature type="zinc finger region" description="C3H1-type" evidence="4">
    <location>
        <begin position="123"/>
        <end position="152"/>
    </location>
</feature>
<evidence type="ECO:0000256" key="2">
    <source>
        <dbReference type="ARBA" id="ARBA00022771"/>
    </source>
</evidence>
<dbReference type="GO" id="GO:0008270">
    <property type="term" value="F:zinc ion binding"/>
    <property type="evidence" value="ECO:0007669"/>
    <property type="project" value="UniProtKB-KW"/>
</dbReference>
<name>A0A4Y2NNL1_ARAVE</name>
<dbReference type="EMBL" id="BGPR01009465">
    <property type="protein sequence ID" value="GBN40170.1"/>
    <property type="molecule type" value="Genomic_DNA"/>
</dbReference>
<keyword evidence="2 4" id="KW-0863">Zinc-finger</keyword>
<dbReference type="InterPro" id="IPR045234">
    <property type="entry name" value="Unkempt-like"/>
</dbReference>
<gene>
    <name evidence="7" type="primary">Unkl_1</name>
    <name evidence="6" type="synonym">Unkl_0</name>
    <name evidence="7" type="ORF">AVEN_227939_1</name>
    <name evidence="6" type="ORF">AVEN_97478_1</name>
</gene>
<comment type="caution">
    <text evidence="7">The sequence shown here is derived from an EMBL/GenBank/DDBJ whole genome shotgun (WGS) entry which is preliminary data.</text>
</comment>
<evidence type="ECO:0000313" key="8">
    <source>
        <dbReference type="Proteomes" id="UP000499080"/>
    </source>
</evidence>
<dbReference type="OrthoDB" id="20534at2759"/>
<evidence type="ECO:0000259" key="5">
    <source>
        <dbReference type="PROSITE" id="PS50103"/>
    </source>
</evidence>
<accession>A0A4Y2NNL1</accession>
<protein>
    <submittedName>
        <fullName evidence="7">E3 ubiquitin-protein ligase UNKL</fullName>
    </submittedName>
</protein>
<proteinExistence type="predicted"/>
<dbReference type="Proteomes" id="UP000499080">
    <property type="component" value="Unassembled WGS sequence"/>
</dbReference>
<evidence type="ECO:0000256" key="3">
    <source>
        <dbReference type="ARBA" id="ARBA00022833"/>
    </source>
</evidence>